<dbReference type="GO" id="GO:0043565">
    <property type="term" value="F:sequence-specific DNA binding"/>
    <property type="evidence" value="ECO:0007669"/>
    <property type="project" value="InterPro"/>
</dbReference>
<dbReference type="KEGG" id="cfh:C1707_00960"/>
<feature type="domain" description="HTH araC/xylS-type" evidence="4">
    <location>
        <begin position="64"/>
        <end position="162"/>
    </location>
</feature>
<dbReference type="Proteomes" id="UP000234483">
    <property type="component" value="Unassembled WGS sequence"/>
</dbReference>
<proteinExistence type="predicted"/>
<dbReference type="EMBL" id="CP026100">
    <property type="protein sequence ID" value="AYV44939.1"/>
    <property type="molecule type" value="Genomic_DNA"/>
</dbReference>
<dbReference type="InterPro" id="IPR050204">
    <property type="entry name" value="AraC_XylS_family_regulators"/>
</dbReference>
<dbReference type="SMART" id="SM00342">
    <property type="entry name" value="HTH_ARAC"/>
    <property type="match status" value="1"/>
</dbReference>
<dbReference type="PANTHER" id="PTHR46796:SF6">
    <property type="entry name" value="ARAC SUBFAMILY"/>
    <property type="match status" value="1"/>
</dbReference>
<evidence type="ECO:0000256" key="2">
    <source>
        <dbReference type="ARBA" id="ARBA00023125"/>
    </source>
</evidence>
<dbReference type="Gene3D" id="1.10.10.60">
    <property type="entry name" value="Homeodomain-like"/>
    <property type="match status" value="1"/>
</dbReference>
<evidence type="ECO:0000313" key="7">
    <source>
        <dbReference type="Proteomes" id="UP000234483"/>
    </source>
</evidence>
<dbReference type="Proteomes" id="UP000281192">
    <property type="component" value="Chromosome"/>
</dbReference>
<organism evidence="6 7">
    <name type="scientific">Caulobacter flavus</name>
    <dbReference type="NCBI Taxonomy" id="1679497"/>
    <lineage>
        <taxon>Bacteria</taxon>
        <taxon>Pseudomonadati</taxon>
        <taxon>Pseudomonadota</taxon>
        <taxon>Alphaproteobacteria</taxon>
        <taxon>Caulobacterales</taxon>
        <taxon>Caulobacteraceae</taxon>
        <taxon>Caulobacter</taxon>
    </lineage>
</organism>
<sequence>MEQQQICGERASARVGALLEEIQQRLCDDVEGARRLIDQAIQVLQAPAVAGPTRTGGLAPWQARRVARYIDENLERALTVAELAAVGGVRPGYFGKAFKSSFGVSPHAMVLQRRVARAKILIAEGDDPLKDIALACGFSDQSHLTNRFHRLAGMTPAAWRRLHAAPVFHVRDDDRGGCVQLDRRARA</sequence>
<dbReference type="RefSeq" id="WP_101712292.1">
    <property type="nucleotide sequence ID" value="NZ_CP026100.1"/>
</dbReference>
<keyword evidence="8" id="KW-1185">Reference proteome</keyword>
<evidence type="ECO:0000313" key="6">
    <source>
        <dbReference type="EMBL" id="PLR18056.1"/>
    </source>
</evidence>
<name>A0A2N5CWB3_9CAUL</name>
<reference evidence="5 8" key="2">
    <citation type="submission" date="2018-01" db="EMBL/GenBank/DDBJ databases">
        <title>Complete genome sequence of Caulobacter flavus RHGG3.</title>
        <authorList>
            <person name="Yang E."/>
        </authorList>
    </citation>
    <scope>NUCLEOTIDE SEQUENCE [LARGE SCALE GENOMIC DNA]</scope>
    <source>
        <strain evidence="5 8">RHGG3</strain>
    </source>
</reference>
<dbReference type="AlphaFoldDB" id="A0A2N5CWB3"/>
<dbReference type="OrthoDB" id="7210843at2"/>
<evidence type="ECO:0000256" key="3">
    <source>
        <dbReference type="ARBA" id="ARBA00023163"/>
    </source>
</evidence>
<dbReference type="SUPFAM" id="SSF46689">
    <property type="entry name" value="Homeodomain-like"/>
    <property type="match status" value="2"/>
</dbReference>
<dbReference type="Pfam" id="PF12833">
    <property type="entry name" value="HTH_18"/>
    <property type="match status" value="1"/>
</dbReference>
<reference evidence="6 7" key="1">
    <citation type="submission" date="2017-12" db="EMBL/GenBank/DDBJ databases">
        <title>The genome sequence of Caulobacter flavus CGMCC1 15093.</title>
        <authorList>
            <person name="Gao J."/>
            <person name="Mao X."/>
            <person name="Sun J."/>
        </authorList>
    </citation>
    <scope>NUCLEOTIDE SEQUENCE [LARGE SCALE GENOMIC DNA]</scope>
    <source>
        <strain evidence="6 7">CGMCC1 15093</strain>
    </source>
</reference>
<protein>
    <submittedName>
        <fullName evidence="6">AraC family transcriptional regulator</fullName>
    </submittedName>
</protein>
<dbReference type="InterPro" id="IPR018060">
    <property type="entry name" value="HTH_AraC"/>
</dbReference>
<evidence type="ECO:0000259" key="4">
    <source>
        <dbReference type="PROSITE" id="PS01124"/>
    </source>
</evidence>
<dbReference type="EMBL" id="PJRQ01000012">
    <property type="protein sequence ID" value="PLR18056.1"/>
    <property type="molecule type" value="Genomic_DNA"/>
</dbReference>
<evidence type="ECO:0000313" key="5">
    <source>
        <dbReference type="EMBL" id="AYV44939.1"/>
    </source>
</evidence>
<evidence type="ECO:0000313" key="8">
    <source>
        <dbReference type="Proteomes" id="UP000281192"/>
    </source>
</evidence>
<evidence type="ECO:0000256" key="1">
    <source>
        <dbReference type="ARBA" id="ARBA00023015"/>
    </source>
</evidence>
<accession>A0A2N5CWB3</accession>
<dbReference type="GO" id="GO:0003700">
    <property type="term" value="F:DNA-binding transcription factor activity"/>
    <property type="evidence" value="ECO:0007669"/>
    <property type="project" value="InterPro"/>
</dbReference>
<keyword evidence="1" id="KW-0805">Transcription regulation</keyword>
<dbReference type="InterPro" id="IPR009057">
    <property type="entry name" value="Homeodomain-like_sf"/>
</dbReference>
<keyword evidence="2" id="KW-0238">DNA-binding</keyword>
<dbReference type="PROSITE" id="PS01124">
    <property type="entry name" value="HTH_ARAC_FAMILY_2"/>
    <property type="match status" value="1"/>
</dbReference>
<keyword evidence="3" id="KW-0804">Transcription</keyword>
<dbReference type="PANTHER" id="PTHR46796">
    <property type="entry name" value="HTH-TYPE TRANSCRIPTIONAL ACTIVATOR RHAS-RELATED"/>
    <property type="match status" value="1"/>
</dbReference>
<gene>
    <name evidence="5" type="ORF">C1707_00960</name>
    <name evidence="6" type="ORF">CFHF_06925</name>
</gene>